<keyword evidence="4" id="KW-1185">Reference proteome</keyword>
<feature type="region of interest" description="Disordered" evidence="1">
    <location>
        <begin position="1"/>
        <end position="29"/>
    </location>
</feature>
<dbReference type="InParanoid" id="W4KJB5"/>
<organism evidence="3 4">
    <name type="scientific">Heterobasidion irregulare (strain TC 32-1)</name>
    <dbReference type="NCBI Taxonomy" id="747525"/>
    <lineage>
        <taxon>Eukaryota</taxon>
        <taxon>Fungi</taxon>
        <taxon>Dikarya</taxon>
        <taxon>Basidiomycota</taxon>
        <taxon>Agaricomycotina</taxon>
        <taxon>Agaricomycetes</taxon>
        <taxon>Russulales</taxon>
        <taxon>Bondarzewiaceae</taxon>
        <taxon>Heterobasidion</taxon>
        <taxon>Heterobasidion annosum species complex</taxon>
    </lineage>
</organism>
<evidence type="ECO:0000256" key="1">
    <source>
        <dbReference type="SAM" id="MobiDB-lite"/>
    </source>
</evidence>
<dbReference type="KEGG" id="hir:HETIRDRAFT_168568"/>
<protein>
    <submittedName>
        <fullName evidence="3">Uncharacterized protein</fullName>
    </submittedName>
</protein>
<proteinExistence type="predicted"/>
<dbReference type="EMBL" id="KI925455">
    <property type="protein sequence ID" value="ETW85161.1"/>
    <property type="molecule type" value="Genomic_DNA"/>
</dbReference>
<evidence type="ECO:0000313" key="3">
    <source>
        <dbReference type="EMBL" id="ETW85161.1"/>
    </source>
</evidence>
<accession>W4KJB5</accession>
<keyword evidence="2" id="KW-0812">Transmembrane</keyword>
<gene>
    <name evidence="3" type="ORF">HETIRDRAFT_168568</name>
</gene>
<dbReference type="AlphaFoldDB" id="W4KJB5"/>
<feature type="compositionally biased region" description="Low complexity" evidence="1">
    <location>
        <begin position="8"/>
        <end position="22"/>
    </location>
</feature>
<dbReference type="Proteomes" id="UP000030671">
    <property type="component" value="Unassembled WGS sequence"/>
</dbReference>
<sequence>MGHGSFLLQRSQTRPSSTTSLLNVRDSSSDMGRKDCGDTVVACGPSLFLSLNFWPATLACVLCSSVLLIFLFFLGLLAHPLGVHSRRCSCLARRSVFLLALLCVACLVPDFSFLSLSYTSSSL</sequence>
<reference evidence="3 4" key="1">
    <citation type="journal article" date="2012" name="New Phytol.">
        <title>Insight into trade-off between wood decay and parasitism from the genome of a fungal forest pathogen.</title>
        <authorList>
            <person name="Olson A."/>
            <person name="Aerts A."/>
            <person name="Asiegbu F."/>
            <person name="Belbahri L."/>
            <person name="Bouzid O."/>
            <person name="Broberg A."/>
            <person name="Canback B."/>
            <person name="Coutinho P.M."/>
            <person name="Cullen D."/>
            <person name="Dalman K."/>
            <person name="Deflorio G."/>
            <person name="van Diepen L.T."/>
            <person name="Dunand C."/>
            <person name="Duplessis S."/>
            <person name="Durling M."/>
            <person name="Gonthier P."/>
            <person name="Grimwood J."/>
            <person name="Fossdal C.G."/>
            <person name="Hansson D."/>
            <person name="Henrissat B."/>
            <person name="Hietala A."/>
            <person name="Himmelstrand K."/>
            <person name="Hoffmeister D."/>
            <person name="Hogberg N."/>
            <person name="James T.Y."/>
            <person name="Karlsson M."/>
            <person name="Kohler A."/>
            <person name="Kues U."/>
            <person name="Lee Y.H."/>
            <person name="Lin Y.C."/>
            <person name="Lind M."/>
            <person name="Lindquist E."/>
            <person name="Lombard V."/>
            <person name="Lucas S."/>
            <person name="Lunden K."/>
            <person name="Morin E."/>
            <person name="Murat C."/>
            <person name="Park J."/>
            <person name="Raffaello T."/>
            <person name="Rouze P."/>
            <person name="Salamov A."/>
            <person name="Schmutz J."/>
            <person name="Solheim H."/>
            <person name="Stahlberg J."/>
            <person name="Velez H."/>
            <person name="de Vries R.P."/>
            <person name="Wiebenga A."/>
            <person name="Woodward S."/>
            <person name="Yakovlev I."/>
            <person name="Garbelotto M."/>
            <person name="Martin F."/>
            <person name="Grigoriev I.V."/>
            <person name="Stenlid J."/>
        </authorList>
    </citation>
    <scope>NUCLEOTIDE SEQUENCE [LARGE SCALE GENOMIC DNA]</scope>
    <source>
        <strain evidence="3 4">TC 32-1</strain>
    </source>
</reference>
<feature type="transmembrane region" description="Helical" evidence="2">
    <location>
        <begin position="53"/>
        <end position="76"/>
    </location>
</feature>
<feature type="transmembrane region" description="Helical" evidence="2">
    <location>
        <begin position="96"/>
        <end position="118"/>
    </location>
</feature>
<dbReference type="HOGENOM" id="CLU_2015559_0_0_1"/>
<keyword evidence="2" id="KW-0472">Membrane</keyword>
<dbReference type="GeneID" id="20668167"/>
<dbReference type="RefSeq" id="XP_009542040.1">
    <property type="nucleotide sequence ID" value="XM_009543745.1"/>
</dbReference>
<keyword evidence="2" id="KW-1133">Transmembrane helix</keyword>
<evidence type="ECO:0000256" key="2">
    <source>
        <dbReference type="SAM" id="Phobius"/>
    </source>
</evidence>
<name>W4KJB5_HETIT</name>
<evidence type="ECO:0000313" key="4">
    <source>
        <dbReference type="Proteomes" id="UP000030671"/>
    </source>
</evidence>